<organism evidence="3 4">
    <name type="scientific">Indicator maculatus</name>
    <name type="common">spotted honeyguide</name>
    <dbReference type="NCBI Taxonomy" id="545262"/>
    <lineage>
        <taxon>Eukaryota</taxon>
        <taxon>Metazoa</taxon>
        <taxon>Chordata</taxon>
        <taxon>Craniata</taxon>
        <taxon>Vertebrata</taxon>
        <taxon>Euteleostomi</taxon>
        <taxon>Archelosauria</taxon>
        <taxon>Archosauria</taxon>
        <taxon>Dinosauria</taxon>
        <taxon>Saurischia</taxon>
        <taxon>Theropoda</taxon>
        <taxon>Coelurosauria</taxon>
        <taxon>Aves</taxon>
        <taxon>Neognathae</taxon>
        <taxon>Neoaves</taxon>
        <taxon>Telluraves</taxon>
        <taxon>Coraciimorphae</taxon>
        <taxon>Piciformes</taxon>
        <taxon>Indicatoridae</taxon>
        <taxon>Indicator</taxon>
    </lineage>
</organism>
<dbReference type="Pfam" id="PF03031">
    <property type="entry name" value="NIF"/>
    <property type="match status" value="1"/>
</dbReference>
<evidence type="ECO:0000259" key="2">
    <source>
        <dbReference type="PROSITE" id="PS50969"/>
    </source>
</evidence>
<comment type="subcellular location">
    <subcellularLocation>
        <location evidence="1">Mitochondrion inner membrane</location>
        <topology evidence="1">Single-pass membrane protein</topology>
    </subcellularLocation>
</comment>
<keyword evidence="1" id="KW-0811">Translocation</keyword>
<dbReference type="GO" id="GO:0005744">
    <property type="term" value="C:TIM23 mitochondrial import inner membrane translocase complex"/>
    <property type="evidence" value="ECO:0007669"/>
    <property type="project" value="UniProtKB-UniRule"/>
</dbReference>
<dbReference type="PROSITE" id="PS50969">
    <property type="entry name" value="FCP1"/>
    <property type="match status" value="1"/>
</dbReference>
<evidence type="ECO:0000313" key="4">
    <source>
        <dbReference type="Proteomes" id="UP000557230"/>
    </source>
</evidence>
<dbReference type="AlphaFoldDB" id="A0A7L1H1J8"/>
<evidence type="ECO:0000256" key="1">
    <source>
        <dbReference type="RuleBase" id="RU365079"/>
    </source>
</evidence>
<dbReference type="Proteomes" id="UP000557230">
    <property type="component" value="Unassembled WGS sequence"/>
</dbReference>
<comment type="caution">
    <text evidence="3">The sequence shown here is derived from an EMBL/GenBank/DDBJ whole genome shotgun (WGS) entry which is preliminary data.</text>
</comment>
<comment type="similarity">
    <text evidence="1">Belongs to the TIM50 family.</text>
</comment>
<feature type="non-terminal residue" evidence="3">
    <location>
        <position position="1"/>
    </location>
</feature>
<dbReference type="EMBL" id="VXBD01015073">
    <property type="protein sequence ID" value="NXN19386.1"/>
    <property type="molecule type" value="Genomic_DNA"/>
</dbReference>
<gene>
    <name evidence="3" type="primary">Ctdspl2_2</name>
    <name evidence="3" type="ORF">INDMAC_R15240</name>
</gene>
<dbReference type="InterPro" id="IPR023214">
    <property type="entry name" value="HAD_sf"/>
</dbReference>
<evidence type="ECO:0000313" key="3">
    <source>
        <dbReference type="EMBL" id="NXN19386.1"/>
    </source>
</evidence>
<dbReference type="InterPro" id="IPR004274">
    <property type="entry name" value="FCP1_dom"/>
</dbReference>
<dbReference type="GO" id="GO:0015031">
    <property type="term" value="P:protein transport"/>
    <property type="evidence" value="ECO:0007669"/>
    <property type="project" value="UniProtKB-KW"/>
</dbReference>
<keyword evidence="1" id="KW-0809">Transit peptide</keyword>
<feature type="domain" description="FCP1 homology" evidence="2">
    <location>
        <begin position="1"/>
        <end position="97"/>
    </location>
</feature>
<proteinExistence type="inferred from homology"/>
<dbReference type="SUPFAM" id="SSF56784">
    <property type="entry name" value="HAD-like"/>
    <property type="match status" value="1"/>
</dbReference>
<dbReference type="OrthoDB" id="277011at2759"/>
<feature type="non-terminal residue" evidence="3">
    <location>
        <position position="113"/>
    </location>
</feature>
<dbReference type="InterPro" id="IPR036412">
    <property type="entry name" value="HAD-like_sf"/>
</dbReference>
<comment type="function">
    <text evidence="1">Essential component of the TIM23 complex, a complex that mediates the translocation of transit peptide-containing proteins across the mitochondrial inner membrane.</text>
</comment>
<dbReference type="InterPro" id="IPR050365">
    <property type="entry name" value="TIM50"/>
</dbReference>
<keyword evidence="1" id="KW-0496">Mitochondrion</keyword>
<keyword evidence="1" id="KW-0813">Transport</keyword>
<keyword evidence="1" id="KW-0653">Protein transport</keyword>
<dbReference type="SMART" id="SM00577">
    <property type="entry name" value="CPDc"/>
    <property type="match status" value="1"/>
</dbReference>
<dbReference type="PANTHER" id="PTHR12210">
    <property type="entry name" value="DULLARD PROTEIN PHOSPHATASE"/>
    <property type="match status" value="1"/>
</dbReference>
<comment type="subunit">
    <text evidence="1">Component of the TIM23 complex.</text>
</comment>
<protein>
    <recommendedName>
        <fullName evidence="1">Mitochondrial import inner membrane translocase subunit TIM50</fullName>
    </recommendedName>
</protein>
<name>A0A7L1H1J8_9PICI</name>
<sequence>FIFTTAKEDYTEKVLEVLVPKRKLIRHCLSQQDCLCAQGCYWKDLSRLGRDLDKLVALDHTIQGFPAQASNWIPVPRWCGDRWDEELLHLIPLLGQLSQEVGTRGGEGAREGP</sequence>
<reference evidence="3 4" key="1">
    <citation type="submission" date="2019-09" db="EMBL/GenBank/DDBJ databases">
        <title>Bird 10,000 Genomes (B10K) Project - Family phase.</title>
        <authorList>
            <person name="Zhang G."/>
        </authorList>
    </citation>
    <scope>NUCLEOTIDE SEQUENCE [LARGE SCALE GENOMIC DNA]</scope>
    <source>
        <strain evidence="3">B10K-DU-001-78</strain>
        <tissue evidence="3">Muscle</tissue>
    </source>
</reference>
<keyword evidence="4" id="KW-1185">Reference proteome</keyword>
<accession>A0A7L1H1J8</accession>
<dbReference type="Gene3D" id="3.40.50.1000">
    <property type="entry name" value="HAD superfamily/HAD-like"/>
    <property type="match status" value="1"/>
</dbReference>